<accession>E3NBC9</accession>
<feature type="domain" description="DUF38" evidence="1">
    <location>
        <begin position="106"/>
        <end position="176"/>
    </location>
</feature>
<dbReference type="Pfam" id="PF01827">
    <property type="entry name" value="FTH"/>
    <property type="match status" value="2"/>
</dbReference>
<dbReference type="EMBL" id="DS268585">
    <property type="protein sequence ID" value="EFO91950.1"/>
    <property type="molecule type" value="Genomic_DNA"/>
</dbReference>
<evidence type="ECO:0000259" key="1">
    <source>
        <dbReference type="Pfam" id="PF01827"/>
    </source>
</evidence>
<evidence type="ECO:0000313" key="2">
    <source>
        <dbReference type="EMBL" id="EFO91950.1"/>
    </source>
</evidence>
<sequence length="582" mass="67305">MPFFPQPLSSHQKASIKEISVTLHADTICLWLNFFCLSSGPIKIQYQQEESNTSVMCKQKNFQAFMEDTDFVTVLREDLTTILEESEPELQELHIGFQESEEQIDRVYTSIQNVIKTRKDKLKVKNINLEIKNVEQLTSVLPYLDSETLKTVDLSLKGIVDLRNVLELDAWKEKNGLEMNVALHSFSVIDLEALKENLIQQPTFDTVTIYYDHILQDVFESLHHQPLGVSHYPNSHKISFSRVHLISPPNVVPQTSNSVSGVFGNYVIMRNILKYVGGVDIQSLRKVSRTIRNRVDFIREDPGIQKIKISLKEHGNILVAYDDSKQIIYEKYGFGCSIGQQYIPQDYRSVFLNDFEIILRNQRDIIKTARLNFSKDLSVMEMIRDHLKSRDQFLKVEHLELEVLGQYEVISILQFINPPTLNTLNIQASVSSGLQIGIDEVMKLEQWNNLETLIFDSLIVSTPIQEVSFGNLVNVEILVECISMDDLFFLKENILNSTRLNKFKIRFNFFSDSNNQNEQWPDFDQDETGTWAFRIPNMNRYLSVLYLPFQSVTFCRTEMPPEIGIMEIEANPYSRNGILIVY</sequence>
<reference evidence="2" key="1">
    <citation type="submission" date="2007-07" db="EMBL/GenBank/DDBJ databases">
        <title>PCAP assembly of the Caenorhabditis remanei genome.</title>
        <authorList>
            <consortium name="The Caenorhabditis remanei Sequencing Consortium"/>
            <person name="Wilson R.K."/>
        </authorList>
    </citation>
    <scope>NUCLEOTIDE SEQUENCE [LARGE SCALE GENOMIC DNA]</scope>
    <source>
        <strain evidence="2">PB4641</strain>
    </source>
</reference>
<dbReference type="InterPro" id="IPR002900">
    <property type="entry name" value="DUF38/FTH_CAE_spp"/>
</dbReference>
<proteinExistence type="predicted"/>
<dbReference type="PANTHER" id="PTHR23015">
    <property type="entry name" value="UNCHARACTERIZED C.ELEGANS PROTEIN"/>
    <property type="match status" value="1"/>
</dbReference>
<dbReference type="HOGENOM" id="CLU_453606_0_0_1"/>
<dbReference type="PANTHER" id="PTHR23015:SF26">
    <property type="entry name" value="F-BOX DOMAIN-CONTAINING PROTEIN"/>
    <property type="match status" value="1"/>
</dbReference>
<evidence type="ECO:0000313" key="3">
    <source>
        <dbReference type="Proteomes" id="UP000008281"/>
    </source>
</evidence>
<keyword evidence="3" id="KW-1185">Reference proteome</keyword>
<feature type="domain" description="DUF38" evidence="1">
    <location>
        <begin position="379"/>
        <end position="510"/>
    </location>
</feature>
<dbReference type="GO" id="GO:0045087">
    <property type="term" value="P:innate immune response"/>
    <property type="evidence" value="ECO:0007669"/>
    <property type="project" value="TreeGrafter"/>
</dbReference>
<dbReference type="InParanoid" id="E3NBC9"/>
<protein>
    <recommendedName>
        <fullName evidence="1">DUF38 domain-containing protein</fullName>
    </recommendedName>
</protein>
<dbReference type="Proteomes" id="UP000008281">
    <property type="component" value="Unassembled WGS sequence"/>
</dbReference>
<gene>
    <name evidence="2" type="ORF">CRE_11477</name>
</gene>
<dbReference type="OrthoDB" id="5908073at2759"/>
<name>E3NBC9_CAERE</name>
<dbReference type="InterPro" id="IPR040161">
    <property type="entry name" value="FB224"/>
</dbReference>
<dbReference type="AlphaFoldDB" id="E3NBC9"/>
<organism evidence="3">
    <name type="scientific">Caenorhabditis remanei</name>
    <name type="common">Caenorhabditis vulgaris</name>
    <dbReference type="NCBI Taxonomy" id="31234"/>
    <lineage>
        <taxon>Eukaryota</taxon>
        <taxon>Metazoa</taxon>
        <taxon>Ecdysozoa</taxon>
        <taxon>Nematoda</taxon>
        <taxon>Chromadorea</taxon>
        <taxon>Rhabditida</taxon>
        <taxon>Rhabditina</taxon>
        <taxon>Rhabditomorpha</taxon>
        <taxon>Rhabditoidea</taxon>
        <taxon>Rhabditidae</taxon>
        <taxon>Peloderinae</taxon>
        <taxon>Caenorhabditis</taxon>
    </lineage>
</organism>